<proteinExistence type="predicted"/>
<feature type="domain" description="Protein kinase" evidence="7">
    <location>
        <begin position="33"/>
        <end position="285"/>
    </location>
</feature>
<organism evidence="8 9">
    <name type="scientific">Streptomyces yaanensis</name>
    <dbReference type="NCBI Taxonomy" id="1142239"/>
    <lineage>
        <taxon>Bacteria</taxon>
        <taxon>Bacillati</taxon>
        <taxon>Actinomycetota</taxon>
        <taxon>Actinomycetes</taxon>
        <taxon>Kitasatosporales</taxon>
        <taxon>Streptomycetaceae</taxon>
        <taxon>Streptomyces</taxon>
    </lineage>
</organism>
<dbReference type="SUPFAM" id="SSF56112">
    <property type="entry name" value="Protein kinase-like (PK-like)"/>
    <property type="match status" value="1"/>
</dbReference>
<dbReference type="InterPro" id="IPR017441">
    <property type="entry name" value="Protein_kinase_ATP_BS"/>
</dbReference>
<evidence type="ECO:0000256" key="3">
    <source>
        <dbReference type="ARBA" id="ARBA00022777"/>
    </source>
</evidence>
<evidence type="ECO:0000256" key="5">
    <source>
        <dbReference type="PROSITE-ProRule" id="PRU10141"/>
    </source>
</evidence>
<dbReference type="Gene3D" id="1.10.510.10">
    <property type="entry name" value="Transferase(Phosphotransferase) domain 1"/>
    <property type="match status" value="1"/>
</dbReference>
<reference evidence="9" key="1">
    <citation type="journal article" date="2019" name="Int. J. Syst. Evol. Microbiol.">
        <title>The Global Catalogue of Microorganisms (GCM) 10K type strain sequencing project: providing services to taxonomists for standard genome sequencing and annotation.</title>
        <authorList>
            <consortium name="The Broad Institute Genomics Platform"/>
            <consortium name="The Broad Institute Genome Sequencing Center for Infectious Disease"/>
            <person name="Wu L."/>
            <person name="Ma J."/>
        </authorList>
    </citation>
    <scope>NUCLEOTIDE SEQUENCE [LARGE SCALE GENOMIC DNA]</scope>
    <source>
        <strain evidence="9">CGMCC 4.7035</strain>
    </source>
</reference>
<feature type="binding site" evidence="5">
    <location>
        <position position="61"/>
    </location>
    <ligand>
        <name>ATP</name>
        <dbReference type="ChEBI" id="CHEBI:30616"/>
    </ligand>
</feature>
<evidence type="ECO:0000256" key="1">
    <source>
        <dbReference type="ARBA" id="ARBA00022679"/>
    </source>
</evidence>
<dbReference type="RefSeq" id="WP_310771502.1">
    <property type="nucleotide sequence ID" value="NZ_JBHRWR010000002.1"/>
</dbReference>
<dbReference type="PANTHER" id="PTHR43289:SF34">
    <property type="entry name" value="SERINE_THREONINE-PROTEIN KINASE YBDM-RELATED"/>
    <property type="match status" value="1"/>
</dbReference>
<evidence type="ECO:0000313" key="8">
    <source>
        <dbReference type="EMBL" id="MFC3571970.1"/>
    </source>
</evidence>
<keyword evidence="3 8" id="KW-0418">Kinase</keyword>
<keyword evidence="4 5" id="KW-0067">ATP-binding</keyword>
<evidence type="ECO:0000256" key="6">
    <source>
        <dbReference type="SAM" id="MobiDB-lite"/>
    </source>
</evidence>
<keyword evidence="9" id="KW-1185">Reference proteome</keyword>
<feature type="region of interest" description="Disordered" evidence="6">
    <location>
        <begin position="326"/>
        <end position="453"/>
    </location>
</feature>
<dbReference type="Proteomes" id="UP001595701">
    <property type="component" value="Unassembled WGS sequence"/>
</dbReference>
<evidence type="ECO:0000256" key="2">
    <source>
        <dbReference type="ARBA" id="ARBA00022741"/>
    </source>
</evidence>
<dbReference type="GO" id="GO:0016301">
    <property type="term" value="F:kinase activity"/>
    <property type="evidence" value="ECO:0007669"/>
    <property type="project" value="UniProtKB-KW"/>
</dbReference>
<dbReference type="PANTHER" id="PTHR43289">
    <property type="entry name" value="MITOGEN-ACTIVATED PROTEIN KINASE KINASE KINASE 20-RELATED"/>
    <property type="match status" value="1"/>
</dbReference>
<name>A0ABV7S4E2_9ACTN</name>
<keyword evidence="2 5" id="KW-0547">Nucleotide-binding</keyword>
<dbReference type="CDD" id="cd14014">
    <property type="entry name" value="STKc_PknB_like"/>
    <property type="match status" value="1"/>
</dbReference>
<evidence type="ECO:0000313" key="9">
    <source>
        <dbReference type="Proteomes" id="UP001595701"/>
    </source>
</evidence>
<feature type="compositionally biased region" description="Pro residues" evidence="6">
    <location>
        <begin position="392"/>
        <end position="404"/>
    </location>
</feature>
<gene>
    <name evidence="8" type="ORF">ACFOZ0_01405</name>
</gene>
<protein>
    <submittedName>
        <fullName evidence="8">Protein kinase</fullName>
    </submittedName>
</protein>
<dbReference type="InterPro" id="IPR000719">
    <property type="entry name" value="Prot_kinase_dom"/>
</dbReference>
<dbReference type="EMBL" id="JBHRWR010000002">
    <property type="protein sequence ID" value="MFC3571970.1"/>
    <property type="molecule type" value="Genomic_DNA"/>
</dbReference>
<dbReference type="PROSITE" id="PS00108">
    <property type="entry name" value="PROTEIN_KINASE_ST"/>
    <property type="match status" value="1"/>
</dbReference>
<dbReference type="Gene3D" id="3.30.200.20">
    <property type="entry name" value="Phosphorylase Kinase, domain 1"/>
    <property type="match status" value="1"/>
</dbReference>
<sequence>MSRRETQGEREGGIGPGVGSALERSDPARIGPYQLLGRLGSGGMGKVYLGRSRTGQLAAVKVLHDQLAEDRDFRSRFERELQAASRVSGRFTAAVLESSRGIEERLWMATEYVPGPSLSQAVSAFGPLAPTTLLALWLGLLGALESIHAVGIVHRDLKPSNVLLAEDGPRLIDFGVSVLGGATTLTRTGVVIGSPGYMSPEQVQGHKAGPPSDVFALACTLMFAATGTAPFEGENPMGVMYRVIHDEPDLSRVPDQITSLIRPCLDKDPLSRPSVTELINMLPAAETDEVSRLLAHGKWLPEAIRRQTREHAAKVFEWDGVRPSALPAAYPDHHEDGEPDPHTGTFSEQPRSQPDPTPQPDHAITRGVDGPVREPISEPPTVPRGSVGAPPNGSPPNPPNPPGPYDTGGPEPDPTNEASLRTHTVPLPAELPPLPRIPRRTWLRWLPDRRGTR</sequence>
<comment type="caution">
    <text evidence="8">The sequence shown here is derived from an EMBL/GenBank/DDBJ whole genome shotgun (WGS) entry which is preliminary data.</text>
</comment>
<evidence type="ECO:0000259" key="7">
    <source>
        <dbReference type="PROSITE" id="PS50011"/>
    </source>
</evidence>
<evidence type="ECO:0000256" key="4">
    <source>
        <dbReference type="ARBA" id="ARBA00022840"/>
    </source>
</evidence>
<feature type="compositionally biased region" description="Basic and acidic residues" evidence="6">
    <location>
        <begin position="331"/>
        <end position="341"/>
    </location>
</feature>
<dbReference type="SMART" id="SM00220">
    <property type="entry name" value="S_TKc"/>
    <property type="match status" value="1"/>
</dbReference>
<feature type="region of interest" description="Disordered" evidence="6">
    <location>
        <begin position="1"/>
        <end position="25"/>
    </location>
</feature>
<dbReference type="Pfam" id="PF00069">
    <property type="entry name" value="Pkinase"/>
    <property type="match status" value="1"/>
</dbReference>
<dbReference type="PROSITE" id="PS50011">
    <property type="entry name" value="PROTEIN_KINASE_DOM"/>
    <property type="match status" value="1"/>
</dbReference>
<keyword evidence="1" id="KW-0808">Transferase</keyword>
<feature type="compositionally biased region" description="Basic and acidic residues" evidence="6">
    <location>
        <begin position="1"/>
        <end position="12"/>
    </location>
</feature>
<accession>A0ABV7S4E2</accession>
<dbReference type="PROSITE" id="PS00107">
    <property type="entry name" value="PROTEIN_KINASE_ATP"/>
    <property type="match status" value="1"/>
</dbReference>
<dbReference type="InterPro" id="IPR008271">
    <property type="entry name" value="Ser/Thr_kinase_AS"/>
</dbReference>
<dbReference type="InterPro" id="IPR011009">
    <property type="entry name" value="Kinase-like_dom_sf"/>
</dbReference>